<dbReference type="Gene3D" id="6.10.340.10">
    <property type="match status" value="1"/>
</dbReference>
<feature type="domain" description="Histidine kinase" evidence="14">
    <location>
        <begin position="478"/>
        <end position="584"/>
    </location>
</feature>
<dbReference type="InterPro" id="IPR010559">
    <property type="entry name" value="Sig_transdc_His_kin_internal"/>
</dbReference>
<evidence type="ECO:0000256" key="7">
    <source>
        <dbReference type="ARBA" id="ARBA00022741"/>
    </source>
</evidence>
<dbReference type="PROSITE" id="PS50885">
    <property type="entry name" value="HAMP"/>
    <property type="match status" value="1"/>
</dbReference>
<dbReference type="PANTHER" id="PTHR34220">
    <property type="entry name" value="SENSOR HISTIDINE KINASE YPDA"/>
    <property type="match status" value="1"/>
</dbReference>
<dbReference type="PROSITE" id="PS50109">
    <property type="entry name" value="HIS_KIN"/>
    <property type="match status" value="1"/>
</dbReference>
<dbReference type="Pfam" id="PF02518">
    <property type="entry name" value="HATPase_c"/>
    <property type="match status" value="1"/>
</dbReference>
<dbReference type="GO" id="GO:0004673">
    <property type="term" value="F:protein histidine kinase activity"/>
    <property type="evidence" value="ECO:0007669"/>
    <property type="project" value="UniProtKB-EC"/>
</dbReference>
<dbReference type="Pfam" id="PF06580">
    <property type="entry name" value="His_kinase"/>
    <property type="match status" value="1"/>
</dbReference>
<comment type="catalytic activity">
    <reaction evidence="1">
        <text>ATP + protein L-histidine = ADP + protein N-phospho-L-histidine.</text>
        <dbReference type="EC" id="2.7.13.3"/>
    </reaction>
</comment>
<feature type="domain" description="HAMP" evidence="15">
    <location>
        <begin position="315"/>
        <end position="367"/>
    </location>
</feature>
<dbReference type="PANTHER" id="PTHR34220:SF7">
    <property type="entry name" value="SENSOR HISTIDINE KINASE YPDA"/>
    <property type="match status" value="1"/>
</dbReference>
<dbReference type="RefSeq" id="WP_305990293.1">
    <property type="nucleotide sequence ID" value="NZ_JAVAMP010000001.1"/>
</dbReference>
<protein>
    <recommendedName>
        <fullName evidence="3">histidine kinase</fullName>
        <ecNumber evidence="3">2.7.13.3</ecNumber>
    </recommendedName>
</protein>
<keyword evidence="9" id="KW-0067">ATP-binding</keyword>
<dbReference type="SUPFAM" id="SSF55874">
    <property type="entry name" value="ATPase domain of HSP90 chaperone/DNA topoisomerase II/histidine kinase"/>
    <property type="match status" value="1"/>
</dbReference>
<dbReference type="EC" id="2.7.13.3" evidence="3"/>
<dbReference type="InterPro" id="IPR003660">
    <property type="entry name" value="HAMP_dom"/>
</dbReference>
<keyword evidence="13" id="KW-0812">Transmembrane</keyword>
<dbReference type="SMART" id="SM00304">
    <property type="entry name" value="HAMP"/>
    <property type="match status" value="1"/>
</dbReference>
<evidence type="ECO:0000256" key="5">
    <source>
        <dbReference type="ARBA" id="ARBA00022553"/>
    </source>
</evidence>
<evidence type="ECO:0000256" key="13">
    <source>
        <dbReference type="SAM" id="Phobius"/>
    </source>
</evidence>
<keyword evidence="5" id="KW-0597">Phosphoprotein</keyword>
<evidence type="ECO:0000259" key="14">
    <source>
        <dbReference type="PROSITE" id="PS50109"/>
    </source>
</evidence>
<sequence length="588" mass="68083">MWARVQKLTQISLRKKIIIAIITCLIVPSIIAIAVSNYLTRDAMLDLATETAQDSLDRADIYVNNYISSMVYVMNNIQFDPSISSIMKTLGQQSKDPALLVLEGQKITQKLQALTAAYQNMYITVLLPNDAYFTSYREFDFNPIELRSEPWFSDLDQLSIYDVHWVGFQKNYIESTRQESPYLITLAKVLKSGGKPYAYIILSVEEQSISDIFNGYSQIEKMILMDSQGIIISSIDDTEIGSQFEFFNESSKLLEIDNKEYLLLNKQISFADWSLSSLVSYQNTIERIQAIQRFNYLVQIIFVLIFIVLLFLIMNRIMKPLLGLERVASRFDLDNLHERVQIRGKDEIGRLGQVFNQLLDHIQNMIKQITEEQSRKREVEIELLQAQINPHFLFNLLNSIRMRILMNGDKESADIISSLSKLLRMTITRNNEFQSVPVEVEVARHYVKLMNVRHNHKIQYHEFVDPNVLMETLPRFTIQPFIENAFIHGLKQKHGDITLSIWKDQSFMYLSVKDNGMGMKEERLEDLHKSFQRGQDKSESQVNGIGLKNVYDRLRIIYDSSFSLDIYSDPESGTEIKVQIPLAKKGEV</sequence>
<organism evidence="16 17">
    <name type="scientific">Chengkuizengella axinellae</name>
    <dbReference type="NCBI Taxonomy" id="3064388"/>
    <lineage>
        <taxon>Bacteria</taxon>
        <taxon>Bacillati</taxon>
        <taxon>Bacillota</taxon>
        <taxon>Bacilli</taxon>
        <taxon>Bacillales</taxon>
        <taxon>Paenibacillaceae</taxon>
        <taxon>Chengkuizengella</taxon>
    </lineage>
</organism>
<evidence type="ECO:0000256" key="9">
    <source>
        <dbReference type="ARBA" id="ARBA00022840"/>
    </source>
</evidence>
<dbReference type="Pfam" id="PF00672">
    <property type="entry name" value="HAMP"/>
    <property type="match status" value="1"/>
</dbReference>
<evidence type="ECO:0000256" key="10">
    <source>
        <dbReference type="ARBA" id="ARBA00023012"/>
    </source>
</evidence>
<feature type="transmembrane region" description="Helical" evidence="13">
    <location>
        <begin position="296"/>
        <end position="314"/>
    </location>
</feature>
<gene>
    <name evidence="16" type="ORF">Q5Y73_02675</name>
</gene>
<dbReference type="Proteomes" id="UP001231941">
    <property type="component" value="Unassembled WGS sequence"/>
</dbReference>
<feature type="coiled-coil region" evidence="12">
    <location>
        <begin position="362"/>
        <end position="389"/>
    </location>
</feature>
<comment type="caution">
    <text evidence="16">The sequence shown here is derived from an EMBL/GenBank/DDBJ whole genome shotgun (WGS) entry which is preliminary data.</text>
</comment>
<evidence type="ECO:0000313" key="17">
    <source>
        <dbReference type="Proteomes" id="UP001231941"/>
    </source>
</evidence>
<dbReference type="SUPFAM" id="SSF158472">
    <property type="entry name" value="HAMP domain-like"/>
    <property type="match status" value="1"/>
</dbReference>
<evidence type="ECO:0000256" key="1">
    <source>
        <dbReference type="ARBA" id="ARBA00000085"/>
    </source>
</evidence>
<evidence type="ECO:0000256" key="8">
    <source>
        <dbReference type="ARBA" id="ARBA00022777"/>
    </source>
</evidence>
<keyword evidence="17" id="KW-1185">Reference proteome</keyword>
<evidence type="ECO:0000259" key="15">
    <source>
        <dbReference type="PROSITE" id="PS50885"/>
    </source>
</evidence>
<proteinExistence type="predicted"/>
<reference evidence="16 17" key="1">
    <citation type="submission" date="2023-08" db="EMBL/GenBank/DDBJ databases">
        <authorList>
            <person name="Park J.-S."/>
        </authorList>
    </citation>
    <scope>NUCLEOTIDE SEQUENCE [LARGE SCALE GENOMIC DNA]</scope>
    <source>
        <strain evidence="16 17">2205SS18-9</strain>
    </source>
</reference>
<evidence type="ECO:0000256" key="12">
    <source>
        <dbReference type="SAM" id="Coils"/>
    </source>
</evidence>
<dbReference type="InterPro" id="IPR005467">
    <property type="entry name" value="His_kinase_dom"/>
</dbReference>
<evidence type="ECO:0000256" key="6">
    <source>
        <dbReference type="ARBA" id="ARBA00022679"/>
    </source>
</evidence>
<evidence type="ECO:0000256" key="3">
    <source>
        <dbReference type="ARBA" id="ARBA00012438"/>
    </source>
</evidence>
<keyword evidence="10" id="KW-0902">Two-component regulatory system</keyword>
<keyword evidence="13" id="KW-1133">Transmembrane helix</keyword>
<evidence type="ECO:0000313" key="16">
    <source>
        <dbReference type="EMBL" id="MDP5272998.1"/>
    </source>
</evidence>
<feature type="transmembrane region" description="Helical" evidence="13">
    <location>
        <begin position="17"/>
        <end position="39"/>
    </location>
</feature>
<comment type="subcellular location">
    <subcellularLocation>
        <location evidence="2">Cell membrane</location>
        <topology evidence="2">Multi-pass membrane protein</topology>
    </subcellularLocation>
</comment>
<name>A0ABT9IUN4_9BACL</name>
<keyword evidence="7" id="KW-0547">Nucleotide-binding</keyword>
<keyword evidence="4" id="KW-1003">Cell membrane</keyword>
<dbReference type="InterPro" id="IPR003594">
    <property type="entry name" value="HATPase_dom"/>
</dbReference>
<evidence type="ECO:0000256" key="11">
    <source>
        <dbReference type="ARBA" id="ARBA00023136"/>
    </source>
</evidence>
<keyword evidence="12" id="KW-0175">Coiled coil</keyword>
<dbReference type="CDD" id="cd06225">
    <property type="entry name" value="HAMP"/>
    <property type="match status" value="1"/>
</dbReference>
<keyword evidence="11 13" id="KW-0472">Membrane</keyword>
<accession>A0ABT9IUN4</accession>
<dbReference type="InterPro" id="IPR050640">
    <property type="entry name" value="Bact_2-comp_sensor_kinase"/>
</dbReference>
<evidence type="ECO:0000256" key="4">
    <source>
        <dbReference type="ARBA" id="ARBA00022475"/>
    </source>
</evidence>
<evidence type="ECO:0000256" key="2">
    <source>
        <dbReference type="ARBA" id="ARBA00004651"/>
    </source>
</evidence>
<keyword evidence="6 16" id="KW-0808">Transferase</keyword>
<dbReference type="Gene3D" id="3.30.565.10">
    <property type="entry name" value="Histidine kinase-like ATPase, C-terminal domain"/>
    <property type="match status" value="1"/>
</dbReference>
<dbReference type="SMART" id="SM00387">
    <property type="entry name" value="HATPase_c"/>
    <property type="match status" value="1"/>
</dbReference>
<dbReference type="InterPro" id="IPR036890">
    <property type="entry name" value="HATPase_C_sf"/>
</dbReference>
<dbReference type="EMBL" id="JAVAMP010000001">
    <property type="protein sequence ID" value="MDP5272998.1"/>
    <property type="molecule type" value="Genomic_DNA"/>
</dbReference>
<keyword evidence="8 16" id="KW-0418">Kinase</keyword>